<keyword evidence="4" id="KW-1003">Cell membrane</keyword>
<feature type="domain" description="ABC transporter" evidence="8">
    <location>
        <begin position="7"/>
        <end position="257"/>
    </location>
</feature>
<dbReference type="STRING" id="1121105.GCA_000421665_01372"/>
<dbReference type="PROSITE" id="PS50893">
    <property type="entry name" value="ABC_TRANSPORTER_2"/>
    <property type="match status" value="1"/>
</dbReference>
<dbReference type="Pfam" id="PF00005">
    <property type="entry name" value="ABC_tran"/>
    <property type="match status" value="1"/>
</dbReference>
<dbReference type="InterPro" id="IPR013563">
    <property type="entry name" value="Oligopep_ABC_C"/>
</dbReference>
<dbReference type="Proteomes" id="UP000262195">
    <property type="component" value="Unassembled WGS sequence"/>
</dbReference>
<name>A0A3D4S634_9ENTE</name>
<dbReference type="PROSITE" id="PS00211">
    <property type="entry name" value="ABC_TRANSPORTER_1"/>
    <property type="match status" value="1"/>
</dbReference>
<dbReference type="Gene3D" id="3.40.50.300">
    <property type="entry name" value="P-loop containing nucleotide triphosphate hydrolases"/>
    <property type="match status" value="1"/>
</dbReference>
<dbReference type="GO" id="GO:0005886">
    <property type="term" value="C:plasma membrane"/>
    <property type="evidence" value="ECO:0007669"/>
    <property type="project" value="UniProtKB-SubCell"/>
</dbReference>
<evidence type="ECO:0000256" key="6">
    <source>
        <dbReference type="ARBA" id="ARBA00022840"/>
    </source>
</evidence>
<keyword evidence="3" id="KW-0813">Transport</keyword>
<keyword evidence="5" id="KW-0547">Nucleotide-binding</keyword>
<dbReference type="InterPro" id="IPR050388">
    <property type="entry name" value="ABC_Ni/Peptide_Import"/>
</dbReference>
<dbReference type="AlphaFoldDB" id="A0A3D4S634"/>
<evidence type="ECO:0000256" key="4">
    <source>
        <dbReference type="ARBA" id="ARBA00022475"/>
    </source>
</evidence>
<dbReference type="SMART" id="SM00382">
    <property type="entry name" value="AAA"/>
    <property type="match status" value="1"/>
</dbReference>
<dbReference type="InterPro" id="IPR027417">
    <property type="entry name" value="P-loop_NTPase"/>
</dbReference>
<reference evidence="9 10" key="1">
    <citation type="journal article" date="2018" name="Nat. Biotechnol.">
        <title>A standardized bacterial taxonomy based on genome phylogeny substantially revises the tree of life.</title>
        <authorList>
            <person name="Parks D.H."/>
            <person name="Chuvochina M."/>
            <person name="Waite D.W."/>
            <person name="Rinke C."/>
            <person name="Skarshewski A."/>
            <person name="Chaumeil P.A."/>
            <person name="Hugenholtz P."/>
        </authorList>
    </citation>
    <scope>NUCLEOTIDE SEQUENCE [LARGE SCALE GENOMIC DNA]</scope>
    <source>
        <strain evidence="9">UBA11306</strain>
    </source>
</reference>
<dbReference type="SUPFAM" id="SSF52540">
    <property type="entry name" value="P-loop containing nucleoside triphosphate hydrolases"/>
    <property type="match status" value="1"/>
</dbReference>
<evidence type="ECO:0000256" key="3">
    <source>
        <dbReference type="ARBA" id="ARBA00022448"/>
    </source>
</evidence>
<organism evidence="9 10">
    <name type="scientific">Bavariicoccus seileri</name>
    <dbReference type="NCBI Taxonomy" id="549685"/>
    <lineage>
        <taxon>Bacteria</taxon>
        <taxon>Bacillati</taxon>
        <taxon>Bacillota</taxon>
        <taxon>Bacilli</taxon>
        <taxon>Lactobacillales</taxon>
        <taxon>Enterococcaceae</taxon>
        <taxon>Bavariicoccus</taxon>
    </lineage>
</organism>
<comment type="caution">
    <text evidence="9">The sequence shown here is derived from an EMBL/GenBank/DDBJ whole genome shotgun (WGS) entry which is preliminary data.</text>
</comment>
<accession>A0A3D4S634</accession>
<dbReference type="PANTHER" id="PTHR43297">
    <property type="entry name" value="OLIGOPEPTIDE TRANSPORT ATP-BINDING PROTEIN APPD"/>
    <property type="match status" value="1"/>
</dbReference>
<dbReference type="GO" id="GO:0016887">
    <property type="term" value="F:ATP hydrolysis activity"/>
    <property type="evidence" value="ECO:0007669"/>
    <property type="project" value="InterPro"/>
</dbReference>
<evidence type="ECO:0000256" key="1">
    <source>
        <dbReference type="ARBA" id="ARBA00004202"/>
    </source>
</evidence>
<evidence type="ECO:0000259" key="8">
    <source>
        <dbReference type="PROSITE" id="PS50893"/>
    </source>
</evidence>
<dbReference type="InterPro" id="IPR003439">
    <property type="entry name" value="ABC_transporter-like_ATP-bd"/>
</dbReference>
<dbReference type="InterPro" id="IPR003593">
    <property type="entry name" value="AAA+_ATPase"/>
</dbReference>
<evidence type="ECO:0000256" key="5">
    <source>
        <dbReference type="ARBA" id="ARBA00022741"/>
    </source>
</evidence>
<evidence type="ECO:0000313" key="10">
    <source>
        <dbReference type="Proteomes" id="UP000262195"/>
    </source>
</evidence>
<keyword evidence="7" id="KW-0472">Membrane</keyword>
<dbReference type="InterPro" id="IPR017871">
    <property type="entry name" value="ABC_transporter-like_CS"/>
</dbReference>
<sequence length="354" mass="39117">MAAEKILEVKDLHISFNTFAGKVKAIRGVDFSLEKGETLAIVGESGSGKSVTTRAIMRLLSGNAVIEQGEILFQDKDLLKLSDKQMRSIRGHNIAMIFQDPMTSLNPTTKIGKQIAEPILKHQKVSKKEAYKRAEELLTLVGIPNAPERMKQYPHQFSGGQRQRIVIAIALGCDPEILIADEPTTALDVTIQAQILELMKDIQKKIETSIIFITHDLGVVANVADKVAVMYAGKIVEFGTVDEIFYNPQHPYTWGLLASMPTLETEGDLYAIPGTPPDLLDPPTGDAFAPRSEYALEIDTEIEPPFFKVSDTHYAATWLLHPQAPKVTPPPVIVKRQEEFKLKQERNGGTADGH</sequence>
<evidence type="ECO:0000256" key="2">
    <source>
        <dbReference type="ARBA" id="ARBA00005417"/>
    </source>
</evidence>
<comment type="similarity">
    <text evidence="2">Belongs to the ABC transporter superfamily.</text>
</comment>
<evidence type="ECO:0000256" key="7">
    <source>
        <dbReference type="ARBA" id="ARBA00023136"/>
    </source>
</evidence>
<dbReference type="PANTHER" id="PTHR43297:SF2">
    <property type="entry name" value="DIPEPTIDE TRANSPORT ATP-BINDING PROTEIN DPPD"/>
    <property type="match status" value="1"/>
</dbReference>
<dbReference type="GO" id="GO:0005524">
    <property type="term" value="F:ATP binding"/>
    <property type="evidence" value="ECO:0007669"/>
    <property type="project" value="UniProtKB-KW"/>
</dbReference>
<dbReference type="Pfam" id="PF08352">
    <property type="entry name" value="oligo_HPY"/>
    <property type="match status" value="1"/>
</dbReference>
<proteinExistence type="inferred from homology"/>
<protein>
    <submittedName>
        <fullName evidence="9">ABC transporter ATP-binding protein</fullName>
    </submittedName>
</protein>
<dbReference type="CDD" id="cd03257">
    <property type="entry name" value="ABC_NikE_OppD_transporters"/>
    <property type="match status" value="1"/>
</dbReference>
<comment type="subcellular location">
    <subcellularLocation>
        <location evidence="1">Cell membrane</location>
        <topology evidence="1">Peripheral membrane protein</topology>
    </subcellularLocation>
</comment>
<keyword evidence="6 9" id="KW-0067">ATP-binding</keyword>
<evidence type="ECO:0000313" key="9">
    <source>
        <dbReference type="EMBL" id="HCS94058.1"/>
    </source>
</evidence>
<dbReference type="GO" id="GO:0015833">
    <property type="term" value="P:peptide transport"/>
    <property type="evidence" value="ECO:0007669"/>
    <property type="project" value="InterPro"/>
</dbReference>
<dbReference type="NCBIfam" id="TIGR01727">
    <property type="entry name" value="oligo_HPY"/>
    <property type="match status" value="1"/>
</dbReference>
<dbReference type="FunFam" id="3.40.50.300:FF:000016">
    <property type="entry name" value="Oligopeptide ABC transporter ATP-binding component"/>
    <property type="match status" value="1"/>
</dbReference>
<gene>
    <name evidence="9" type="ORF">DIW15_05060</name>
</gene>
<dbReference type="EMBL" id="DQHO01000032">
    <property type="protein sequence ID" value="HCS94058.1"/>
    <property type="molecule type" value="Genomic_DNA"/>
</dbReference>